<dbReference type="InterPro" id="IPR003740">
    <property type="entry name" value="YitT"/>
</dbReference>
<keyword evidence="1" id="KW-0472">Membrane</keyword>
<proteinExistence type="predicted"/>
<organism evidence="2">
    <name type="scientific">human gut metagenome</name>
    <dbReference type="NCBI Taxonomy" id="408170"/>
    <lineage>
        <taxon>unclassified sequences</taxon>
        <taxon>metagenomes</taxon>
        <taxon>organismal metagenomes</taxon>
    </lineage>
</organism>
<feature type="transmembrane region" description="Helical" evidence="1">
    <location>
        <begin position="12"/>
        <end position="29"/>
    </location>
</feature>
<dbReference type="Pfam" id="PF02588">
    <property type="entry name" value="YitT_membrane"/>
    <property type="match status" value="1"/>
</dbReference>
<evidence type="ECO:0000256" key="1">
    <source>
        <dbReference type="SAM" id="Phobius"/>
    </source>
</evidence>
<reference evidence="2" key="1">
    <citation type="journal article" date="2013" name="Environ. Microbiol.">
        <title>Microbiota from the distal guts of lean and obese adolescents exhibit partial functional redundancy besides clear differences in community structure.</title>
        <authorList>
            <person name="Ferrer M."/>
            <person name="Ruiz A."/>
            <person name="Lanza F."/>
            <person name="Haange S.B."/>
            <person name="Oberbach A."/>
            <person name="Till H."/>
            <person name="Bargiela R."/>
            <person name="Campoy C."/>
            <person name="Segura M.T."/>
            <person name="Richter M."/>
            <person name="von Bergen M."/>
            <person name="Seifert J."/>
            <person name="Suarez A."/>
        </authorList>
    </citation>
    <scope>NUCLEOTIDE SEQUENCE</scope>
</reference>
<gene>
    <name evidence="2" type="ORF">LEA_18842</name>
</gene>
<name>K1RIZ1_9ZZZZ</name>
<keyword evidence="1" id="KW-1133">Transmembrane helix</keyword>
<comment type="caution">
    <text evidence="2">The sequence shown here is derived from an EMBL/GenBank/DDBJ whole genome shotgun (WGS) entry which is preliminary data.</text>
</comment>
<dbReference type="EMBL" id="AJWY01012943">
    <property type="protein sequence ID" value="EKC48517.1"/>
    <property type="molecule type" value="Genomic_DNA"/>
</dbReference>
<dbReference type="AlphaFoldDB" id="K1RIZ1"/>
<keyword evidence="1" id="KW-0812">Transmembrane</keyword>
<evidence type="ECO:0000313" key="2">
    <source>
        <dbReference type="EMBL" id="EKC48517.1"/>
    </source>
</evidence>
<sequence length="64" mass="6792">MQKLINKRSIVIDYLMMIVGTGLLAAAIQCLYDPIGLVTGGFTGLAIVIKAVTERFVPGESHSG</sequence>
<accession>K1RIZ1</accession>
<protein>
    <submittedName>
        <fullName evidence="2">Uncharacterized protein</fullName>
    </submittedName>
</protein>